<proteinExistence type="inferred from homology"/>
<comment type="function">
    <text evidence="2">Catalyzes the reversible cyclization of carbamoyl aspartate to dihydroorotate.</text>
</comment>
<name>A0A399SPX0_9BACT</name>
<gene>
    <name evidence="7" type="ORF">D1614_23325</name>
</gene>
<dbReference type="Gene3D" id="3.20.20.140">
    <property type="entry name" value="Metal-dependent hydrolases"/>
    <property type="match status" value="1"/>
</dbReference>
<protein>
    <submittedName>
        <fullName evidence="7">Dihydroorotase</fullName>
        <ecNumber evidence="7">3.5.2.3</ecNumber>
    </submittedName>
</protein>
<dbReference type="CDD" id="cd01318">
    <property type="entry name" value="DHOase_IIb"/>
    <property type="match status" value="1"/>
</dbReference>
<evidence type="ECO:0000313" key="7">
    <source>
        <dbReference type="EMBL" id="RIJ45358.1"/>
    </source>
</evidence>
<dbReference type="InterPro" id="IPR050138">
    <property type="entry name" value="DHOase/Allantoinase_Hydrolase"/>
</dbReference>
<dbReference type="PROSITE" id="PS00483">
    <property type="entry name" value="DIHYDROOROTASE_2"/>
    <property type="match status" value="1"/>
</dbReference>
<dbReference type="GO" id="GO:0046872">
    <property type="term" value="F:metal ion binding"/>
    <property type="evidence" value="ECO:0007669"/>
    <property type="project" value="UniProtKB-KW"/>
</dbReference>
<comment type="cofactor">
    <cofactor evidence="1">
        <name>Zn(2+)</name>
        <dbReference type="ChEBI" id="CHEBI:29105"/>
    </cofactor>
</comment>
<dbReference type="InterPro" id="IPR032466">
    <property type="entry name" value="Metal_Hydrolase"/>
</dbReference>
<keyword evidence="4" id="KW-0479">Metal-binding</keyword>
<dbReference type="SUPFAM" id="SSF51556">
    <property type="entry name" value="Metallo-dependent hydrolases"/>
    <property type="match status" value="1"/>
</dbReference>
<dbReference type="Proteomes" id="UP000265926">
    <property type="component" value="Unassembled WGS sequence"/>
</dbReference>
<dbReference type="NCBIfam" id="TIGR00857">
    <property type="entry name" value="pyrC_multi"/>
    <property type="match status" value="1"/>
</dbReference>
<dbReference type="EMBL" id="QWGR01000028">
    <property type="protein sequence ID" value="RIJ45358.1"/>
    <property type="molecule type" value="Genomic_DNA"/>
</dbReference>
<comment type="similarity">
    <text evidence="3">Belongs to the metallo-dependent hydrolases superfamily. DHOase family. Class I DHOase subfamily.</text>
</comment>
<dbReference type="GO" id="GO:0005737">
    <property type="term" value="C:cytoplasm"/>
    <property type="evidence" value="ECO:0007669"/>
    <property type="project" value="TreeGrafter"/>
</dbReference>
<dbReference type="RefSeq" id="WP_119440415.1">
    <property type="nucleotide sequence ID" value="NZ_QWGR01000028.1"/>
</dbReference>
<evidence type="ECO:0000256" key="5">
    <source>
        <dbReference type="ARBA" id="ARBA00022801"/>
    </source>
</evidence>
<dbReference type="PANTHER" id="PTHR43668:SF4">
    <property type="entry name" value="ALLANTOINASE"/>
    <property type="match status" value="1"/>
</dbReference>
<sequence>MKTFIKNATIVNEGLKFKGHVLISGETIEKIFPHAIPGDLDTTQMEVIDAEGLMLIPGVIDDQVHFREPGLTHKGEIATESRAAVAGGVTTYMEMPNTNPQTVTQEELQKKYDRAAQVSVANYSFYMGATNSNLDEVLKTDPTKVCGIKVFMGSSTGNMLVDDEKTLSEIFRHAPTLVATHCEDEATIQRNIETARHRYGENVPISRHCHIRSDEACYISSSKAVELASNFDTRLHVLHLSSAKEMSLFHRGNVSDKNITAEVCVHHLWFDERDYIDHGTRIKWNPSIKCVKDKEALWEALLNDKIDVIATDHAPHTLEEKSNTYFKAPSGGPLVQHSLVAILEMSKKGFISVEKVIEKMCHAPADLFRIDKRGYIREGYFADLVLIDPKESWIVGPENVLYKCGWSPFDGTKFSNKVVTTFVNGQKVYEQENIIESVRGKRVGFNV</sequence>
<evidence type="ECO:0000256" key="2">
    <source>
        <dbReference type="ARBA" id="ARBA00002368"/>
    </source>
</evidence>
<keyword evidence="5 7" id="KW-0378">Hydrolase</keyword>
<organism evidence="7 8">
    <name type="scientific">Maribellus luteus</name>
    <dbReference type="NCBI Taxonomy" id="2305463"/>
    <lineage>
        <taxon>Bacteria</taxon>
        <taxon>Pseudomonadati</taxon>
        <taxon>Bacteroidota</taxon>
        <taxon>Bacteroidia</taxon>
        <taxon>Marinilabiliales</taxon>
        <taxon>Prolixibacteraceae</taxon>
        <taxon>Maribellus</taxon>
    </lineage>
</organism>
<dbReference type="GO" id="GO:0004151">
    <property type="term" value="F:dihydroorotase activity"/>
    <property type="evidence" value="ECO:0007669"/>
    <property type="project" value="UniProtKB-EC"/>
</dbReference>
<dbReference type="SUPFAM" id="SSF51338">
    <property type="entry name" value="Composite domain of metallo-dependent hydrolases"/>
    <property type="match status" value="1"/>
</dbReference>
<dbReference type="GO" id="GO:0006145">
    <property type="term" value="P:purine nucleobase catabolic process"/>
    <property type="evidence" value="ECO:0007669"/>
    <property type="project" value="TreeGrafter"/>
</dbReference>
<reference evidence="7 8" key="1">
    <citation type="submission" date="2018-08" db="EMBL/GenBank/DDBJ databases">
        <title>Pallidiluteibacterium maritimus gen. nov., sp. nov., isolated from coastal sediment.</title>
        <authorList>
            <person name="Zhou L.Y."/>
        </authorList>
    </citation>
    <scope>NUCLEOTIDE SEQUENCE [LARGE SCALE GENOMIC DNA]</scope>
    <source>
        <strain evidence="7 8">XSD2</strain>
    </source>
</reference>
<evidence type="ECO:0000256" key="1">
    <source>
        <dbReference type="ARBA" id="ARBA00001947"/>
    </source>
</evidence>
<dbReference type="Gene3D" id="2.30.40.10">
    <property type="entry name" value="Urease, subunit C, domain 1"/>
    <property type="match status" value="1"/>
</dbReference>
<comment type="caution">
    <text evidence="7">The sequence shown here is derived from an EMBL/GenBank/DDBJ whole genome shotgun (WGS) entry which is preliminary data.</text>
</comment>
<evidence type="ECO:0000256" key="3">
    <source>
        <dbReference type="ARBA" id="ARBA00010286"/>
    </source>
</evidence>
<evidence type="ECO:0000259" key="6">
    <source>
        <dbReference type="Pfam" id="PF01979"/>
    </source>
</evidence>
<dbReference type="NCBIfam" id="NF006688">
    <property type="entry name" value="PRK09236.1"/>
    <property type="match status" value="1"/>
</dbReference>
<dbReference type="InterPro" id="IPR006680">
    <property type="entry name" value="Amidohydro-rel"/>
</dbReference>
<dbReference type="AlphaFoldDB" id="A0A399SPX0"/>
<feature type="domain" description="Amidohydrolase-related" evidence="6">
    <location>
        <begin position="54"/>
        <end position="428"/>
    </location>
</feature>
<accession>A0A399SPX0</accession>
<evidence type="ECO:0000256" key="4">
    <source>
        <dbReference type="ARBA" id="ARBA00022723"/>
    </source>
</evidence>
<dbReference type="InterPro" id="IPR011059">
    <property type="entry name" value="Metal-dep_hydrolase_composite"/>
</dbReference>
<dbReference type="EC" id="3.5.2.3" evidence="7"/>
<keyword evidence="8" id="KW-1185">Reference proteome</keyword>
<dbReference type="PANTHER" id="PTHR43668">
    <property type="entry name" value="ALLANTOINASE"/>
    <property type="match status" value="1"/>
</dbReference>
<dbReference type="Pfam" id="PF01979">
    <property type="entry name" value="Amidohydro_1"/>
    <property type="match status" value="1"/>
</dbReference>
<dbReference type="InterPro" id="IPR002195">
    <property type="entry name" value="Dihydroorotase_CS"/>
</dbReference>
<dbReference type="GO" id="GO:0004038">
    <property type="term" value="F:allantoinase activity"/>
    <property type="evidence" value="ECO:0007669"/>
    <property type="project" value="TreeGrafter"/>
</dbReference>
<dbReference type="OrthoDB" id="9765462at2"/>
<evidence type="ECO:0000313" key="8">
    <source>
        <dbReference type="Proteomes" id="UP000265926"/>
    </source>
</evidence>